<dbReference type="AlphaFoldDB" id="A0A843YSL1"/>
<name>A0A843YSL1_9BURK</name>
<comment type="caution">
    <text evidence="1">The sequence shown here is derived from an EMBL/GenBank/DDBJ whole genome shotgun (WGS) entry which is preliminary data.</text>
</comment>
<dbReference type="EMBL" id="WINI01000009">
    <property type="protein sequence ID" value="MQR02555.1"/>
    <property type="molecule type" value="Genomic_DNA"/>
</dbReference>
<reference evidence="1 2" key="1">
    <citation type="submission" date="2019-10" db="EMBL/GenBank/DDBJ databases">
        <title>Glaciimonas soli sp. nov., a psychrophilic bacterium isolated from the forest soil of a high elevation mountain in Taiwan.</title>
        <authorList>
            <person name="Wang L.-T."/>
            <person name="Shieh W.Y."/>
        </authorList>
    </citation>
    <scope>NUCLEOTIDE SEQUENCE [LARGE SCALE GENOMIC DNA]</scope>
    <source>
        <strain evidence="1 2">GS1</strain>
    </source>
</reference>
<dbReference type="OrthoDB" id="9008569at2"/>
<keyword evidence="2" id="KW-1185">Reference proteome</keyword>
<proteinExistence type="predicted"/>
<accession>A0A843YSL1</accession>
<evidence type="ECO:0000313" key="2">
    <source>
        <dbReference type="Proteomes" id="UP000451565"/>
    </source>
</evidence>
<sequence>MSPKEVTIRLGQQGREWVDMYPNAVHANDKNANGEIVFYDVDWKSDQLTNRQLGTVRIDHGNNSFSVPYVLSIMGTALPQDFPEEGIYNFDLSVAISPNSTNSHAIALHQFYALLKTIQNAGWKREIGVYNPRLSGRDALLYSQAGGNSNYSVDANYVPALDEWMKINDYTDWKFYANEVYLDVTFVRNPDKMDPNQPGAYLVSLNFKSANAVERAYFDKKDRPRYKELYPAERKRLAKLRGEAERKISSQYHIDETYIDPDGETLAPGWIRQGEIN</sequence>
<dbReference type="Proteomes" id="UP000451565">
    <property type="component" value="Unassembled WGS sequence"/>
</dbReference>
<evidence type="ECO:0000313" key="1">
    <source>
        <dbReference type="EMBL" id="MQR02555.1"/>
    </source>
</evidence>
<dbReference type="RefSeq" id="WP_153236164.1">
    <property type="nucleotide sequence ID" value="NZ_WINI01000009.1"/>
</dbReference>
<protein>
    <submittedName>
        <fullName evidence="1">Uncharacterized protein</fullName>
    </submittedName>
</protein>
<gene>
    <name evidence="1" type="ORF">GEV47_17910</name>
</gene>
<organism evidence="1 2">
    <name type="scientific">Glaciimonas soli</name>
    <dbReference type="NCBI Taxonomy" id="2590999"/>
    <lineage>
        <taxon>Bacteria</taxon>
        <taxon>Pseudomonadati</taxon>
        <taxon>Pseudomonadota</taxon>
        <taxon>Betaproteobacteria</taxon>
        <taxon>Burkholderiales</taxon>
        <taxon>Oxalobacteraceae</taxon>
        <taxon>Glaciimonas</taxon>
    </lineage>
</organism>